<dbReference type="Pfam" id="PF12760">
    <property type="entry name" value="Zn_ribbon_IS1595"/>
    <property type="match status" value="1"/>
</dbReference>
<dbReference type="InterPro" id="IPR024445">
    <property type="entry name" value="Tnp_ISXO2-like"/>
</dbReference>
<keyword evidence="4" id="KW-1185">Reference proteome</keyword>
<comment type="caution">
    <text evidence="3">The sequence shown here is derived from an EMBL/GenBank/DDBJ whole genome shotgun (WGS) entry which is preliminary data.</text>
</comment>
<sequence length="325" mass="36080">MMMSYILMGMVHDSLTLQGFLDLVPDEAHAEALFLSARWPEGPVCRWCGSVGNARRLPGRKMLFHCRDCGRATSARSGTPMAASHLPVRTWLIAMFLMACSSKGISARQLGFWLGLQYRTAWHLSHRIRQMMASDDPVLRGIVEMDETYVGGGPRTRSAGDATDSSSGRARPKGRGTSKPLLLTAVERGGAVHARRIESHRTDAITPAWRAWVDPAARLITDALPAYRKLGRAHPSHLTVNHSRRAYARTDADSGERVHVNTAESYHALLRRMVVGVHHWVSGKHLDRYAAQAAHAWNHRKRDANTLISLLARPAEPLPFRVLTA</sequence>
<evidence type="ECO:0000259" key="2">
    <source>
        <dbReference type="SMART" id="SM01126"/>
    </source>
</evidence>
<name>A0ABS1EAF9_9GAMM</name>
<accession>A0ABS1EAF9</accession>
<organism evidence="3 4">
    <name type="scientific">Halorhodospira neutriphila</name>
    <dbReference type="NCBI Taxonomy" id="168379"/>
    <lineage>
        <taxon>Bacteria</taxon>
        <taxon>Pseudomonadati</taxon>
        <taxon>Pseudomonadota</taxon>
        <taxon>Gammaproteobacteria</taxon>
        <taxon>Chromatiales</taxon>
        <taxon>Ectothiorhodospiraceae</taxon>
        <taxon>Halorhodospira</taxon>
    </lineage>
</organism>
<feature type="domain" description="ISXO2-like transposase" evidence="2">
    <location>
        <begin position="138"/>
        <end position="298"/>
    </location>
</feature>
<dbReference type="Proteomes" id="UP000738126">
    <property type="component" value="Unassembled WGS sequence"/>
</dbReference>
<dbReference type="InterPro" id="IPR024442">
    <property type="entry name" value="Transposase_Zn_ribbon"/>
</dbReference>
<evidence type="ECO:0000256" key="1">
    <source>
        <dbReference type="SAM" id="MobiDB-lite"/>
    </source>
</evidence>
<protein>
    <recommendedName>
        <fullName evidence="2">ISXO2-like transposase domain-containing protein</fullName>
    </recommendedName>
</protein>
<dbReference type="NCBIfam" id="NF033547">
    <property type="entry name" value="transpos_IS1595"/>
    <property type="match status" value="1"/>
</dbReference>
<reference evidence="3 4" key="1">
    <citation type="journal article" date="2020" name="Microorganisms">
        <title>Osmotic Adaptation and Compatible Solute Biosynthesis of Phototrophic Bacteria as Revealed from Genome Analyses.</title>
        <authorList>
            <person name="Imhoff J.F."/>
            <person name="Rahn T."/>
            <person name="Kunzel S."/>
            <person name="Keller A."/>
            <person name="Neulinger S.C."/>
        </authorList>
    </citation>
    <scope>NUCLEOTIDE SEQUENCE [LARGE SCALE GENOMIC DNA]</scope>
    <source>
        <strain evidence="3 4">DSM 15116</strain>
    </source>
</reference>
<dbReference type="Pfam" id="PF12762">
    <property type="entry name" value="DDE_Tnp_IS1595"/>
    <property type="match status" value="1"/>
</dbReference>
<evidence type="ECO:0000313" key="3">
    <source>
        <dbReference type="EMBL" id="MBK1727074.1"/>
    </source>
</evidence>
<feature type="region of interest" description="Disordered" evidence="1">
    <location>
        <begin position="149"/>
        <end position="179"/>
    </location>
</feature>
<proteinExistence type="predicted"/>
<dbReference type="EMBL" id="NRSH01000096">
    <property type="protein sequence ID" value="MBK1727074.1"/>
    <property type="molecule type" value="Genomic_DNA"/>
</dbReference>
<dbReference type="SMART" id="SM01126">
    <property type="entry name" value="DDE_Tnp_IS1595"/>
    <property type="match status" value="1"/>
</dbReference>
<evidence type="ECO:0000313" key="4">
    <source>
        <dbReference type="Proteomes" id="UP000738126"/>
    </source>
</evidence>
<gene>
    <name evidence="3" type="ORF">CKO13_08575</name>
</gene>